<name>A0AAD9PM29_9APIC</name>
<dbReference type="Pfam" id="PF00831">
    <property type="entry name" value="Ribosomal_L29"/>
    <property type="match status" value="1"/>
</dbReference>
<accession>A0AAD9PM29</accession>
<keyword evidence="5" id="KW-1185">Reference proteome</keyword>
<evidence type="ECO:0000313" key="4">
    <source>
        <dbReference type="EMBL" id="KAK2196888.1"/>
    </source>
</evidence>
<gene>
    <name evidence="4" type="ORF">BdWA1_002137</name>
</gene>
<evidence type="ECO:0000256" key="3">
    <source>
        <dbReference type="ARBA" id="ARBA00023274"/>
    </source>
</evidence>
<reference evidence="4" key="1">
    <citation type="journal article" date="2023" name="Nat. Microbiol.">
        <title>Babesia duncani multi-omics identifies virulence factors and drug targets.</title>
        <authorList>
            <person name="Singh P."/>
            <person name="Lonardi S."/>
            <person name="Liang Q."/>
            <person name="Vydyam P."/>
            <person name="Khabirova E."/>
            <person name="Fang T."/>
            <person name="Gihaz S."/>
            <person name="Thekkiniath J."/>
            <person name="Munshi M."/>
            <person name="Abel S."/>
            <person name="Ciampossin L."/>
            <person name="Batugedara G."/>
            <person name="Gupta M."/>
            <person name="Lu X.M."/>
            <person name="Lenz T."/>
            <person name="Chakravarty S."/>
            <person name="Cornillot E."/>
            <person name="Hu Y."/>
            <person name="Ma W."/>
            <person name="Gonzalez L.M."/>
            <person name="Sanchez S."/>
            <person name="Estrada K."/>
            <person name="Sanchez-Flores A."/>
            <person name="Montero E."/>
            <person name="Harb O.S."/>
            <person name="Le Roch K.G."/>
            <person name="Mamoun C.B."/>
        </authorList>
    </citation>
    <scope>NUCLEOTIDE SEQUENCE</scope>
    <source>
        <strain evidence="4">WA1</strain>
    </source>
</reference>
<dbReference type="Proteomes" id="UP001214638">
    <property type="component" value="Unassembled WGS sequence"/>
</dbReference>
<evidence type="ECO:0000256" key="2">
    <source>
        <dbReference type="ARBA" id="ARBA00022980"/>
    </source>
</evidence>
<dbReference type="PANTHER" id="PTHR45722">
    <property type="entry name" value="60S RIBOSOMAL PROTEIN L35"/>
    <property type="match status" value="1"/>
</dbReference>
<dbReference type="FunFam" id="1.10.287.310:FF:000002">
    <property type="entry name" value="60S ribosomal protein L35"/>
    <property type="match status" value="1"/>
</dbReference>
<dbReference type="HAMAP" id="MF_00374">
    <property type="entry name" value="Ribosomal_uL29"/>
    <property type="match status" value="1"/>
</dbReference>
<dbReference type="KEGG" id="bdw:94336435"/>
<dbReference type="InterPro" id="IPR018254">
    <property type="entry name" value="Ribosomal_uL29_CS"/>
</dbReference>
<dbReference type="AlphaFoldDB" id="A0AAD9PM29"/>
<dbReference type="GO" id="GO:0006412">
    <property type="term" value="P:translation"/>
    <property type="evidence" value="ECO:0007669"/>
    <property type="project" value="InterPro"/>
</dbReference>
<dbReference type="GO" id="GO:0003729">
    <property type="term" value="F:mRNA binding"/>
    <property type="evidence" value="ECO:0007669"/>
    <property type="project" value="TreeGrafter"/>
</dbReference>
<dbReference type="CDD" id="cd00427">
    <property type="entry name" value="Ribosomal_L29_HIP"/>
    <property type="match status" value="1"/>
</dbReference>
<dbReference type="InterPro" id="IPR001854">
    <property type="entry name" value="Ribosomal_uL29"/>
</dbReference>
<dbReference type="GO" id="GO:0000463">
    <property type="term" value="P:maturation of LSU-rRNA from tricistronic rRNA transcript (SSU-rRNA, 5.8S rRNA, LSU-rRNA)"/>
    <property type="evidence" value="ECO:0007669"/>
    <property type="project" value="InterPro"/>
</dbReference>
<dbReference type="PANTHER" id="PTHR45722:SF2">
    <property type="entry name" value="LARGE RIBOSOMAL SUBUNIT PROTEIN UL29-RELATED"/>
    <property type="match status" value="1"/>
</dbReference>
<dbReference type="InterPro" id="IPR036049">
    <property type="entry name" value="Ribosomal_uL29_sf"/>
</dbReference>
<dbReference type="PROSITE" id="PS00579">
    <property type="entry name" value="RIBOSOMAL_L29"/>
    <property type="match status" value="1"/>
</dbReference>
<evidence type="ECO:0000313" key="5">
    <source>
        <dbReference type="Proteomes" id="UP001214638"/>
    </source>
</evidence>
<keyword evidence="2 4" id="KW-0689">Ribosomal protein</keyword>
<organism evidence="4 5">
    <name type="scientific">Babesia duncani</name>
    <dbReference type="NCBI Taxonomy" id="323732"/>
    <lineage>
        <taxon>Eukaryota</taxon>
        <taxon>Sar</taxon>
        <taxon>Alveolata</taxon>
        <taxon>Apicomplexa</taxon>
        <taxon>Aconoidasida</taxon>
        <taxon>Piroplasmida</taxon>
        <taxon>Babesiidae</taxon>
        <taxon>Babesia</taxon>
    </lineage>
</organism>
<dbReference type="NCBIfam" id="TIGR00012">
    <property type="entry name" value="L29"/>
    <property type="match status" value="1"/>
</dbReference>
<protein>
    <submittedName>
        <fullName evidence="4">Bifunctional Ribosomal protein L29-L35/Ribosomal protein L29</fullName>
    </submittedName>
</protein>
<dbReference type="EMBL" id="JALLKP010000002">
    <property type="protein sequence ID" value="KAK2196888.1"/>
    <property type="molecule type" value="Genomic_DNA"/>
</dbReference>
<dbReference type="InterPro" id="IPR045059">
    <property type="entry name" value="Ribosomal_uL29_euk"/>
</dbReference>
<proteinExistence type="inferred from homology"/>
<keyword evidence="3" id="KW-0687">Ribonucleoprotein</keyword>
<evidence type="ECO:0000256" key="1">
    <source>
        <dbReference type="ARBA" id="ARBA00009254"/>
    </source>
</evidence>
<comment type="caution">
    <text evidence="4">The sequence shown here is derived from an EMBL/GenBank/DDBJ whole genome shotgun (WGS) entry which is preliminary data.</text>
</comment>
<dbReference type="Gene3D" id="1.10.287.310">
    <property type="match status" value="1"/>
</dbReference>
<comment type="similarity">
    <text evidence="1">Belongs to the universal ribosomal protein uL29 family.</text>
</comment>
<sequence length="123" mass="14473">MENLKAYQLRTKTDEELLQDLEALKREYATFRVSKVTATANSKLAKIKIIRKSIARILTVYNERKKSEARATFKNRSKTPLNLRPKLTRAKRKALTPKQLHLKTLKQRKRIENIPKRKYALLV</sequence>
<dbReference type="Gene3D" id="6.10.250.3450">
    <property type="match status" value="1"/>
</dbReference>
<dbReference type="RefSeq" id="XP_067803730.1">
    <property type="nucleotide sequence ID" value="XM_067947166.1"/>
</dbReference>
<dbReference type="GO" id="GO:0022625">
    <property type="term" value="C:cytosolic large ribosomal subunit"/>
    <property type="evidence" value="ECO:0007669"/>
    <property type="project" value="InterPro"/>
</dbReference>
<dbReference type="GeneID" id="94336435"/>
<dbReference type="GO" id="GO:0003735">
    <property type="term" value="F:structural constituent of ribosome"/>
    <property type="evidence" value="ECO:0007669"/>
    <property type="project" value="InterPro"/>
</dbReference>
<dbReference type="SUPFAM" id="SSF46561">
    <property type="entry name" value="Ribosomal protein L29 (L29p)"/>
    <property type="match status" value="1"/>
</dbReference>